<keyword evidence="3 6" id="KW-0812">Transmembrane</keyword>
<accession>A0A3S0QZ28</accession>
<evidence type="ECO:0000256" key="5">
    <source>
        <dbReference type="ARBA" id="ARBA00023136"/>
    </source>
</evidence>
<gene>
    <name evidence="8" type="ORF">EKG36_11135</name>
    <name evidence="7" type="ORF">EKG36_18850</name>
</gene>
<keyword evidence="2" id="KW-1003">Cell membrane</keyword>
<evidence type="ECO:0000256" key="1">
    <source>
        <dbReference type="ARBA" id="ARBA00004236"/>
    </source>
</evidence>
<evidence type="ECO:0000313" key="7">
    <source>
        <dbReference type="EMBL" id="RTQ98748.1"/>
    </source>
</evidence>
<organism evidence="7 9">
    <name type="scientific">Halomonas nitroreducens</name>
    <dbReference type="NCBI Taxonomy" id="447425"/>
    <lineage>
        <taxon>Bacteria</taxon>
        <taxon>Pseudomonadati</taxon>
        <taxon>Pseudomonadota</taxon>
        <taxon>Gammaproteobacteria</taxon>
        <taxon>Oceanospirillales</taxon>
        <taxon>Halomonadaceae</taxon>
        <taxon>Halomonas</taxon>
    </lineage>
</organism>
<sequence length="35" mass="3881">MQDMQLLNEGFALMGLGMGFVFVFLTVLVIVTTLM</sequence>
<evidence type="ECO:0000256" key="6">
    <source>
        <dbReference type="SAM" id="Phobius"/>
    </source>
</evidence>
<keyword evidence="4 6" id="KW-1133">Transmembrane helix</keyword>
<keyword evidence="5 6" id="KW-0472">Membrane</keyword>
<dbReference type="AlphaFoldDB" id="A0A3S0QZ28"/>
<keyword evidence="9" id="KW-1185">Reference proteome</keyword>
<reference evidence="7 9" key="1">
    <citation type="submission" date="2018-12" db="EMBL/GenBank/DDBJ databases">
        <authorList>
            <person name="Yu L."/>
        </authorList>
    </citation>
    <scope>NUCLEOTIDE SEQUENCE [LARGE SCALE GENOMIC DNA]</scope>
    <source>
        <strain evidence="7 9">11S</strain>
    </source>
</reference>
<evidence type="ECO:0000256" key="3">
    <source>
        <dbReference type="ARBA" id="ARBA00022692"/>
    </source>
</evidence>
<evidence type="ECO:0000256" key="4">
    <source>
        <dbReference type="ARBA" id="ARBA00022989"/>
    </source>
</evidence>
<protein>
    <submittedName>
        <fullName evidence="7">Sodium pump decarboxylase subunit gamma</fullName>
    </submittedName>
</protein>
<evidence type="ECO:0000313" key="9">
    <source>
        <dbReference type="Proteomes" id="UP000267400"/>
    </source>
</evidence>
<dbReference type="Proteomes" id="UP000267400">
    <property type="component" value="Unassembled WGS sequence"/>
</dbReference>
<dbReference type="InterPro" id="IPR005899">
    <property type="entry name" value="Na_pump_deCOase"/>
</dbReference>
<dbReference type="EMBL" id="RXNS01000023">
    <property type="protein sequence ID" value="RTQ98748.1"/>
    <property type="molecule type" value="Genomic_DNA"/>
</dbReference>
<dbReference type="RefSeq" id="WP_185827539.1">
    <property type="nucleotide sequence ID" value="NZ_RXNS01000009.1"/>
</dbReference>
<evidence type="ECO:0000313" key="8">
    <source>
        <dbReference type="EMBL" id="RTR03467.1"/>
    </source>
</evidence>
<comment type="caution">
    <text evidence="7">The sequence shown here is derived from an EMBL/GenBank/DDBJ whole genome shotgun (WGS) entry which is preliminary data.</text>
</comment>
<feature type="transmembrane region" description="Helical" evidence="6">
    <location>
        <begin position="12"/>
        <end position="34"/>
    </location>
</feature>
<dbReference type="EMBL" id="RXNS01000009">
    <property type="protein sequence ID" value="RTR03467.1"/>
    <property type="molecule type" value="Genomic_DNA"/>
</dbReference>
<feature type="non-terminal residue" evidence="7">
    <location>
        <position position="35"/>
    </location>
</feature>
<proteinExistence type="predicted"/>
<dbReference type="Pfam" id="PF04277">
    <property type="entry name" value="OAD_gamma"/>
    <property type="match status" value="1"/>
</dbReference>
<comment type="subcellular location">
    <subcellularLocation>
        <location evidence="1">Cell membrane</location>
    </subcellularLocation>
</comment>
<evidence type="ECO:0000256" key="2">
    <source>
        <dbReference type="ARBA" id="ARBA00022475"/>
    </source>
</evidence>
<name>A0A3S0QZ28_9GAMM</name>